<dbReference type="InterPro" id="IPR057332">
    <property type="entry name" value="SBNO_a/b_dom"/>
</dbReference>
<evidence type="ECO:0000256" key="2">
    <source>
        <dbReference type="ARBA" id="ARBA00023015"/>
    </source>
</evidence>
<evidence type="ECO:0000259" key="6">
    <source>
        <dbReference type="Pfam" id="PF13872"/>
    </source>
</evidence>
<proteinExistence type="inferred from homology"/>
<feature type="domain" description="Strawberry notch AAA" evidence="6">
    <location>
        <begin position="160"/>
        <end position="471"/>
    </location>
</feature>
<evidence type="ECO:0000256" key="4">
    <source>
        <dbReference type="SAM" id="MobiDB-lite"/>
    </source>
</evidence>
<gene>
    <name evidence="8" type="ORF">BSL78_00074</name>
</gene>
<evidence type="ECO:0000256" key="3">
    <source>
        <dbReference type="ARBA" id="ARBA00023163"/>
    </source>
</evidence>
<sequence>MDQASHNQSSLRRQEGVNYAQVLQSIAMSSPAHAVMGQLPANLISPPTAALQHVNWAANHVNTNQVPFRTPEKAGSYGNQIIPGQKTPSPNGIYQMISPTSQYIQMMQMSPGMTSGTSPLRPDIQEELKRLSEEGLEENISAEVFSSYKARVIIPGAIIHPGDIVEASSLAAVPLPRPTYNLAASIPCELIEGGKLSSLQLEGILFACQRHQTILPNESRAGFFIGDAAGVGKGRQIAGIILDNFGRGRMKHIWFSISSDLKVDAQRDFHDIGCHIKVIEGCQQLDRETRAFGLPSDFKSGVVFSTYATLVSSVQRGGSMWSSRQSRLQQLMDWCGREQFDGCLIFDECHKAKNFIPGNEKNSTKVAMAVTTIQRMLPKARVVYCSATGVSDVKNMAFMERLGLWGEGAPFSSFDHFLENINRRGLGAAEMMAMEMKASGIYVARGLCYKEAEFVTIEANLTPEQEKMYDTACHLWNEVKTALETAVNRCNTSNPRIWTLFWSCHQRFFKQLCLGVKVPSIVSEAKKAITDGYSVVVGLQTTGEASLDSEISKGDTLSDFVSTAREMLHRFIMQNFPIHNAMPNEPMQEDEWSVQAKQLLLSFTSQIELPTCALDDIIDQLGGPSKVAEMTGRKGRMVKDSTSGQGSKQKVKYEQRSGDSNDVDSLNVQERNSFMEGRKLVAIISDAASTGISLHADTRVANQRRRIHLTVELPWSADKAVQQMGRSHRSNQSSGPLYKLLTTNLGGERRFASAVAKRLQTLGALTQGDRRATAGADLTEFNFDTVYGRNALKTMYNSILYRQLPAGVNLEKILGKDQGFDEFIIQMQECLVLMGILETMNSHSIKDAYIKDVSKFLNRILGLKVKKQNMIFNFFYECMQANIAAAKKEGRYSEGLLDITASSINIVGQPTEVFKDANKSTPTRHVSLTVDRAFLEMAVERLKTLEGNRNGFYMSRQERFGRHLVLLATKKGEKSHIFKVARPNTGVSNFDEDIGDLLTRYTPVSVEKAEKLWKELYAYSEEHCIHGDQCKRKDSCTVGSRKYQLDLLCGGIIPIMSILEQTLHANASKFQFSKTIINMRVVRVQLGNGERLIGLRYPAVLLPLVDGALKQQKLMQKVQARLQIGQNGIQVDPASIPQSTDQPKQTQREPETDVIPKLVKKAMTPRIR</sequence>
<dbReference type="FunFam" id="3.40.50.300:FF:000342">
    <property type="entry name" value="Protein strawberry notch homolog 2"/>
    <property type="match status" value="1"/>
</dbReference>
<accession>A0A2G8LRP9</accession>
<reference evidence="8 9" key="1">
    <citation type="journal article" date="2017" name="PLoS Biol.">
        <title>The sea cucumber genome provides insights into morphological evolution and visceral regeneration.</title>
        <authorList>
            <person name="Zhang X."/>
            <person name="Sun L."/>
            <person name="Yuan J."/>
            <person name="Sun Y."/>
            <person name="Gao Y."/>
            <person name="Zhang L."/>
            <person name="Li S."/>
            <person name="Dai H."/>
            <person name="Hamel J.F."/>
            <person name="Liu C."/>
            <person name="Yu Y."/>
            <person name="Liu S."/>
            <person name="Lin W."/>
            <person name="Guo K."/>
            <person name="Jin S."/>
            <person name="Xu P."/>
            <person name="Storey K.B."/>
            <person name="Huan P."/>
            <person name="Zhang T."/>
            <person name="Zhou Y."/>
            <person name="Zhang J."/>
            <person name="Lin C."/>
            <person name="Li X."/>
            <person name="Xing L."/>
            <person name="Huo D."/>
            <person name="Sun M."/>
            <person name="Wang L."/>
            <person name="Mercier A."/>
            <person name="Li F."/>
            <person name="Yang H."/>
            <person name="Xiang J."/>
        </authorList>
    </citation>
    <scope>NUCLEOTIDE SEQUENCE [LARGE SCALE GENOMIC DNA]</scope>
    <source>
        <strain evidence="8">Shaxun</strain>
        <tissue evidence="8">Muscle</tissue>
    </source>
</reference>
<feature type="domain" description="Strawberry notch helicase C" evidence="5">
    <location>
        <begin position="613"/>
        <end position="898"/>
    </location>
</feature>
<dbReference type="Gene3D" id="3.40.50.300">
    <property type="entry name" value="P-loop containing nucleotide triphosphate hydrolases"/>
    <property type="match status" value="1"/>
</dbReference>
<dbReference type="InterPro" id="IPR026937">
    <property type="entry name" value="SBNO_Helicase_C_dom"/>
</dbReference>
<dbReference type="GO" id="GO:0031490">
    <property type="term" value="F:chromatin DNA binding"/>
    <property type="evidence" value="ECO:0007669"/>
    <property type="project" value="TreeGrafter"/>
</dbReference>
<dbReference type="Pfam" id="PF13871">
    <property type="entry name" value="Helicase_C_4"/>
    <property type="match status" value="1"/>
</dbReference>
<dbReference type="PANTHER" id="PTHR12706">
    <property type="entry name" value="STRAWBERRY NOTCH-RELATED"/>
    <property type="match status" value="1"/>
</dbReference>
<comment type="similarity">
    <text evidence="1">Belongs to the SBNO family.</text>
</comment>
<evidence type="ECO:0000259" key="7">
    <source>
        <dbReference type="Pfam" id="PF25373"/>
    </source>
</evidence>
<dbReference type="InterPro" id="IPR039187">
    <property type="entry name" value="SNO_AAA"/>
</dbReference>
<dbReference type="Pfam" id="PF13872">
    <property type="entry name" value="AAA_34"/>
    <property type="match status" value="1"/>
</dbReference>
<organism evidence="8 9">
    <name type="scientific">Stichopus japonicus</name>
    <name type="common">Sea cucumber</name>
    <dbReference type="NCBI Taxonomy" id="307972"/>
    <lineage>
        <taxon>Eukaryota</taxon>
        <taxon>Metazoa</taxon>
        <taxon>Echinodermata</taxon>
        <taxon>Eleutherozoa</taxon>
        <taxon>Echinozoa</taxon>
        <taxon>Holothuroidea</taxon>
        <taxon>Aspidochirotacea</taxon>
        <taxon>Aspidochirotida</taxon>
        <taxon>Stichopodidae</taxon>
        <taxon>Apostichopus</taxon>
    </lineage>
</organism>
<dbReference type="EMBL" id="MRZV01000002">
    <property type="protein sequence ID" value="PIK62947.1"/>
    <property type="molecule type" value="Genomic_DNA"/>
</dbReference>
<comment type="caution">
    <text evidence="8">The sequence shown here is derived from an EMBL/GenBank/DDBJ whole genome shotgun (WGS) entry which is preliminary data.</text>
</comment>
<dbReference type="GO" id="GO:0006355">
    <property type="term" value="P:regulation of DNA-templated transcription"/>
    <property type="evidence" value="ECO:0007669"/>
    <property type="project" value="InterPro"/>
</dbReference>
<dbReference type="OrthoDB" id="421838at2759"/>
<evidence type="ECO:0000313" key="8">
    <source>
        <dbReference type="EMBL" id="PIK62947.1"/>
    </source>
</evidence>
<dbReference type="AlphaFoldDB" id="A0A2G8LRP9"/>
<feature type="region of interest" description="Disordered" evidence="4">
    <location>
        <begin position="628"/>
        <end position="666"/>
    </location>
</feature>
<dbReference type="GO" id="GO:0005634">
    <property type="term" value="C:nucleus"/>
    <property type="evidence" value="ECO:0007669"/>
    <property type="project" value="TreeGrafter"/>
</dbReference>
<feature type="compositionally biased region" description="Polar residues" evidence="4">
    <location>
        <begin position="1136"/>
        <end position="1145"/>
    </location>
</feature>
<evidence type="ECO:0000313" key="9">
    <source>
        <dbReference type="Proteomes" id="UP000230750"/>
    </source>
</evidence>
<evidence type="ECO:0000259" key="5">
    <source>
        <dbReference type="Pfam" id="PF13871"/>
    </source>
</evidence>
<name>A0A2G8LRP9_STIJA</name>
<dbReference type="Pfam" id="PF25373">
    <property type="entry name" value="SBNO"/>
    <property type="match status" value="1"/>
</dbReference>
<protein>
    <submittedName>
        <fullName evidence="8">Uncharacterized protein</fullName>
    </submittedName>
</protein>
<feature type="region of interest" description="Disordered" evidence="4">
    <location>
        <begin position="1131"/>
        <end position="1156"/>
    </location>
</feature>
<feature type="domain" description="SBNO alpha/beta" evidence="7">
    <location>
        <begin position="936"/>
        <end position="1041"/>
    </location>
</feature>
<dbReference type="SUPFAM" id="SSF52540">
    <property type="entry name" value="P-loop containing nucleoside triphosphate hydrolases"/>
    <property type="match status" value="2"/>
</dbReference>
<keyword evidence="2" id="KW-0805">Transcription regulation</keyword>
<dbReference type="InterPro" id="IPR027417">
    <property type="entry name" value="P-loop_NTPase"/>
</dbReference>
<keyword evidence="9" id="KW-1185">Reference proteome</keyword>
<dbReference type="InterPro" id="IPR026741">
    <property type="entry name" value="SNO"/>
</dbReference>
<dbReference type="GO" id="GO:0042393">
    <property type="term" value="F:histone binding"/>
    <property type="evidence" value="ECO:0007669"/>
    <property type="project" value="TreeGrafter"/>
</dbReference>
<dbReference type="Proteomes" id="UP000230750">
    <property type="component" value="Unassembled WGS sequence"/>
</dbReference>
<evidence type="ECO:0000256" key="1">
    <source>
        <dbReference type="ARBA" id="ARBA00006992"/>
    </source>
</evidence>
<dbReference type="PANTHER" id="PTHR12706:SF33">
    <property type="entry name" value="PROTEIN WITH HELICASE_C DOMAIN"/>
    <property type="match status" value="1"/>
</dbReference>
<keyword evidence="3" id="KW-0804">Transcription</keyword>